<dbReference type="Proteomes" id="UP000683442">
    <property type="component" value="Chromosome"/>
</dbReference>
<evidence type="ECO:0000313" key="5">
    <source>
        <dbReference type="Proteomes" id="UP000683442"/>
    </source>
</evidence>
<gene>
    <name evidence="2" type="ORF">FH752_13340</name>
    <name evidence="3" type="ORF">KQ249_04695</name>
</gene>
<dbReference type="AlphaFoldDB" id="A0A1E3BUG5"/>
<reference evidence="3 5" key="2">
    <citation type="submission" date="2021-06" db="EMBL/GenBank/DDBJ databases">
        <title>Microbial metabolic specificity influences pelagic lipid remineralization.</title>
        <authorList>
            <person name="Behrendt L."/>
            <person name="Hunter J.E."/>
            <person name="Alcolombri U."/>
            <person name="Smriga S."/>
            <person name="Mincer T."/>
            <person name="Lowenstein D.P."/>
            <person name="Peaudecerf F.J."/>
            <person name="Fernandez V.I."/>
            <person name="Fredricks H."/>
            <person name="Almblad H."/>
            <person name="Harrison J.J."/>
            <person name="Stocker R."/>
            <person name="Van Mooy B.A.S."/>
        </authorList>
    </citation>
    <scope>NUCLEOTIDE SEQUENCE [LARGE SCALE GENOMIC DNA]</scope>
    <source>
        <strain evidence="3 5">HP15-B</strain>
    </source>
</reference>
<name>A0A1E3BUG5_9GAMM</name>
<dbReference type="EMBL" id="VENC01000012">
    <property type="protein sequence ID" value="MTI99597.1"/>
    <property type="molecule type" value="Genomic_DNA"/>
</dbReference>
<dbReference type="EMBL" id="CP076686">
    <property type="protein sequence ID" value="QWV13921.1"/>
    <property type="molecule type" value="Genomic_DNA"/>
</dbReference>
<dbReference type="RefSeq" id="WP_014575748.1">
    <property type="nucleotide sequence ID" value="NZ_CBDDHG010000002.1"/>
</dbReference>
<organism evidence="2 4">
    <name type="scientific">Marinobacter adhaerens</name>
    <dbReference type="NCBI Taxonomy" id="1033846"/>
    <lineage>
        <taxon>Bacteria</taxon>
        <taxon>Pseudomonadati</taxon>
        <taxon>Pseudomonadota</taxon>
        <taxon>Gammaproteobacteria</taxon>
        <taxon>Pseudomonadales</taxon>
        <taxon>Marinobacteraceae</taxon>
        <taxon>Marinobacter</taxon>
    </lineage>
</organism>
<accession>A0A1E3BUG5</accession>
<dbReference type="Proteomes" id="UP000431462">
    <property type="component" value="Unassembled WGS sequence"/>
</dbReference>
<evidence type="ECO:0008006" key="6">
    <source>
        <dbReference type="Google" id="ProtNLM"/>
    </source>
</evidence>
<evidence type="ECO:0000256" key="1">
    <source>
        <dbReference type="SAM" id="SignalP"/>
    </source>
</evidence>
<feature type="chain" id="PRO_5044370344" description="Secreted protein" evidence="1">
    <location>
        <begin position="23"/>
        <end position="76"/>
    </location>
</feature>
<keyword evidence="5" id="KW-1185">Reference proteome</keyword>
<protein>
    <recommendedName>
        <fullName evidence="6">Secreted protein</fullName>
    </recommendedName>
</protein>
<dbReference type="GeneID" id="78558718"/>
<sequence length="76" mass="8552">MKKVSMILVASFLASGASIALAGGQADRYNEARTYPNKSIDERSSQYRVEEIETIKKLKEEHRLIKELIGDLLAKQ</sequence>
<evidence type="ECO:0000313" key="2">
    <source>
        <dbReference type="EMBL" id="MTI99597.1"/>
    </source>
</evidence>
<reference evidence="2 4" key="1">
    <citation type="submission" date="2019-06" db="EMBL/GenBank/DDBJ databases">
        <title>Enrichment of Autotrophic Halophilic Microorganisms from Red Sea Brine Pool Using Microbial Electrosynthesis System.</title>
        <authorList>
            <person name="Alqahtani M.F."/>
            <person name="Bajracharya S."/>
            <person name="Katuri K.P."/>
            <person name="Ali M."/>
            <person name="Saikaly P.E."/>
        </authorList>
    </citation>
    <scope>NUCLEOTIDE SEQUENCE [LARGE SCALE GENOMIC DNA]</scope>
    <source>
        <strain evidence="2">MES15</strain>
    </source>
</reference>
<proteinExistence type="predicted"/>
<keyword evidence="1" id="KW-0732">Signal</keyword>
<evidence type="ECO:0000313" key="4">
    <source>
        <dbReference type="Proteomes" id="UP000431462"/>
    </source>
</evidence>
<evidence type="ECO:0000313" key="3">
    <source>
        <dbReference type="EMBL" id="QWV13921.1"/>
    </source>
</evidence>
<feature type="signal peptide" evidence="1">
    <location>
        <begin position="1"/>
        <end position="22"/>
    </location>
</feature>